<evidence type="ECO:0000313" key="4">
    <source>
        <dbReference type="EMBL" id="JAP77119.1"/>
    </source>
</evidence>
<dbReference type="PROSITE" id="PS50097">
    <property type="entry name" value="BTB"/>
    <property type="match status" value="1"/>
</dbReference>
<dbReference type="AlphaFoldDB" id="A0A131YCW1"/>
<proteinExistence type="predicted"/>
<evidence type="ECO:0000259" key="3">
    <source>
        <dbReference type="PROSITE" id="PS50097"/>
    </source>
</evidence>
<dbReference type="InterPro" id="IPR000210">
    <property type="entry name" value="BTB/POZ_dom"/>
</dbReference>
<feature type="region of interest" description="Disordered" evidence="2">
    <location>
        <begin position="316"/>
        <end position="403"/>
    </location>
</feature>
<dbReference type="PANTHER" id="PTHR23110:SF109">
    <property type="entry name" value="FI07618P-RELATED"/>
    <property type="match status" value="1"/>
</dbReference>
<dbReference type="SMART" id="SM00225">
    <property type="entry name" value="BTB"/>
    <property type="match status" value="1"/>
</dbReference>
<dbReference type="InterPro" id="IPR011333">
    <property type="entry name" value="SKP1/BTB/POZ_sf"/>
</dbReference>
<feature type="region of interest" description="Disordered" evidence="2">
    <location>
        <begin position="140"/>
        <end position="159"/>
    </location>
</feature>
<reference evidence="4" key="1">
    <citation type="journal article" date="2016" name="Ticks Tick Borne Dis.">
        <title>De novo assembly and annotation of the salivary gland transcriptome of Rhipicephalus appendiculatus male and female ticks during blood feeding.</title>
        <authorList>
            <person name="de Castro M.H."/>
            <person name="de Klerk D."/>
            <person name="Pienaar R."/>
            <person name="Latif A.A."/>
            <person name="Rees D.J."/>
            <person name="Mans B.J."/>
        </authorList>
    </citation>
    <scope>NUCLEOTIDE SEQUENCE</scope>
    <source>
        <tissue evidence="4">Salivary glands</tissue>
    </source>
</reference>
<keyword evidence="1" id="KW-0539">Nucleus</keyword>
<dbReference type="GO" id="GO:0006357">
    <property type="term" value="P:regulation of transcription by RNA polymerase II"/>
    <property type="evidence" value="ECO:0007669"/>
    <property type="project" value="TreeGrafter"/>
</dbReference>
<feature type="region of interest" description="Disordered" evidence="2">
    <location>
        <begin position="245"/>
        <end position="269"/>
    </location>
</feature>
<evidence type="ECO:0000256" key="2">
    <source>
        <dbReference type="SAM" id="MobiDB-lite"/>
    </source>
</evidence>
<organism evidence="4">
    <name type="scientific">Rhipicephalus appendiculatus</name>
    <name type="common">Brown ear tick</name>
    <dbReference type="NCBI Taxonomy" id="34631"/>
    <lineage>
        <taxon>Eukaryota</taxon>
        <taxon>Metazoa</taxon>
        <taxon>Ecdysozoa</taxon>
        <taxon>Arthropoda</taxon>
        <taxon>Chelicerata</taxon>
        <taxon>Arachnida</taxon>
        <taxon>Acari</taxon>
        <taxon>Parasitiformes</taxon>
        <taxon>Ixodida</taxon>
        <taxon>Ixodoidea</taxon>
        <taxon>Ixodidae</taxon>
        <taxon>Rhipicephalinae</taxon>
        <taxon>Rhipicephalus</taxon>
        <taxon>Rhipicephalus</taxon>
    </lineage>
</organism>
<dbReference type="EMBL" id="GEDV01011438">
    <property type="protein sequence ID" value="JAP77119.1"/>
    <property type="molecule type" value="Transcribed_RNA"/>
</dbReference>
<dbReference type="Pfam" id="PF00651">
    <property type="entry name" value="BTB"/>
    <property type="match status" value="1"/>
</dbReference>
<dbReference type="InterPro" id="IPR051095">
    <property type="entry name" value="Dros_DevTransReg"/>
</dbReference>
<protein>
    <submittedName>
        <fullName evidence="4">BTB/POZ and Kelch domain-containing protein</fullName>
    </submittedName>
</protein>
<feature type="domain" description="BTB" evidence="3">
    <location>
        <begin position="29"/>
        <end position="94"/>
    </location>
</feature>
<dbReference type="Gene3D" id="3.30.710.10">
    <property type="entry name" value="Potassium Channel Kv1.1, Chain A"/>
    <property type="match status" value="1"/>
</dbReference>
<accession>A0A131YCW1</accession>
<dbReference type="GO" id="GO:0005634">
    <property type="term" value="C:nucleus"/>
    <property type="evidence" value="ECO:0007669"/>
    <property type="project" value="TreeGrafter"/>
</dbReference>
<sequence>MAPEKFCFKWKRHEGAEASAAAQHHLCEADVTLVCEGKFVKAHKPVLTANSTFFRELFAADPDSETVVMPMDVSFADLTTLMEAMYLGEVILGKHQLFALLKAADALKVYGRCTFALDTSSNEMPVTSSDPVRSFAICEGPELPHNSSGRETSAEERDPSIEEPSAFASGFVQCGATDNVHDSGLQFATVNGCRHASTPMSGTGVEQMNACTSEAWFPESAVVEFNATMNLGDSKQELFPVTAFPTPSTSTETSGTPSPSSDAMSCDSLDSLSGGSKLKIGLCEVPELTTSVEDAEVGHPLRGVNVCDPVGVALDMPDAGGDTMQQARDAGTPQSATGPDPAPLPSQEEGPTSGANFLRPSKTTRKRTASASNAQATSVKSRTEEASWSGPITRSRAARQLKQ</sequence>
<feature type="compositionally biased region" description="Polar residues" evidence="2">
    <location>
        <begin position="369"/>
        <end position="380"/>
    </location>
</feature>
<dbReference type="SUPFAM" id="SSF54695">
    <property type="entry name" value="POZ domain"/>
    <property type="match status" value="1"/>
</dbReference>
<evidence type="ECO:0000256" key="1">
    <source>
        <dbReference type="ARBA" id="ARBA00023242"/>
    </source>
</evidence>
<dbReference type="PANTHER" id="PTHR23110">
    <property type="entry name" value="BTB DOMAIN TRANSCRIPTION FACTOR"/>
    <property type="match status" value="1"/>
</dbReference>
<name>A0A131YCW1_RHIAP</name>